<dbReference type="eggNOG" id="KOG0238">
    <property type="taxonomic scope" value="Eukaryota"/>
</dbReference>
<feature type="coiled-coil region" evidence="1">
    <location>
        <begin position="54"/>
        <end position="88"/>
    </location>
</feature>
<sequence length="231" mass="25712">MNPSRVFTPEGHVSWGGSCIGMYSVESPGSGNEYERLIKNERSGYEREEGVFTLQEHNQLLKETSEGMQEIRRRQRETQARMDEVERKTLKMWSNEKEKGKLSGDLGEELLNDPDVTASKAPWNADVWKVESNEFQKEQIVAVLVALKLETPVRGEVEGSGVDKVLVKPNDVAEAGRPLISHCKGNEELNAILRWQTLDPLKALGISSVPVTSITFGGPSPTLASHFPPKK</sequence>
<keyword evidence="1" id="KW-0175">Coiled coil</keyword>
<evidence type="ECO:0000313" key="2">
    <source>
        <dbReference type="EMBL" id="ERF69384.1"/>
    </source>
</evidence>
<dbReference type="GeneID" id="19240876"/>
<dbReference type="AlphaFoldDB" id="U1HKB0"/>
<accession>U1HKB0</accession>
<organism evidence="2 3">
    <name type="scientific">Endocarpon pusillum (strain Z07020 / HMAS-L-300199)</name>
    <name type="common">Lichen-forming fungus</name>
    <dbReference type="NCBI Taxonomy" id="1263415"/>
    <lineage>
        <taxon>Eukaryota</taxon>
        <taxon>Fungi</taxon>
        <taxon>Dikarya</taxon>
        <taxon>Ascomycota</taxon>
        <taxon>Pezizomycotina</taxon>
        <taxon>Eurotiomycetes</taxon>
        <taxon>Chaetothyriomycetidae</taxon>
        <taxon>Verrucariales</taxon>
        <taxon>Verrucariaceae</taxon>
        <taxon>Endocarpon</taxon>
    </lineage>
</organism>
<evidence type="ECO:0000256" key="1">
    <source>
        <dbReference type="SAM" id="Coils"/>
    </source>
</evidence>
<dbReference type="EMBL" id="KE721424">
    <property type="protein sequence ID" value="ERF69384.1"/>
    <property type="molecule type" value="Genomic_DNA"/>
</dbReference>
<dbReference type="Gene3D" id="2.40.50.100">
    <property type="match status" value="1"/>
</dbReference>
<dbReference type="RefSeq" id="XP_007804933.1">
    <property type="nucleotide sequence ID" value="XM_007806742.1"/>
</dbReference>
<reference evidence="3" key="1">
    <citation type="journal article" date="2014" name="BMC Genomics">
        <title>Genome characteristics reveal the impact of lichenization on lichen-forming fungus Endocarpon pusillum Hedwig (Verrucariales, Ascomycota).</title>
        <authorList>
            <person name="Wang Y.-Y."/>
            <person name="Liu B."/>
            <person name="Zhang X.-Y."/>
            <person name="Zhou Q.-M."/>
            <person name="Zhang T."/>
            <person name="Li H."/>
            <person name="Yu Y.-F."/>
            <person name="Zhang X.-L."/>
            <person name="Hao X.-Y."/>
            <person name="Wang M."/>
            <person name="Wang L."/>
            <person name="Wei J.-C."/>
        </authorList>
    </citation>
    <scope>NUCLEOTIDE SEQUENCE [LARGE SCALE GENOMIC DNA]</scope>
    <source>
        <strain evidence="3">Z07020 / HMAS-L-300199</strain>
    </source>
</reference>
<dbReference type="OrthoDB" id="5348981at2759"/>
<proteinExistence type="predicted"/>
<protein>
    <submittedName>
        <fullName evidence="2">Uncharacterized protein</fullName>
    </submittedName>
</protein>
<keyword evidence="3" id="KW-1185">Reference proteome</keyword>
<dbReference type="Proteomes" id="UP000019373">
    <property type="component" value="Unassembled WGS sequence"/>
</dbReference>
<dbReference type="HOGENOM" id="CLU_1199823_0_0_1"/>
<gene>
    <name evidence="2" type="ORF">EPUS_05929</name>
</gene>
<name>U1HKB0_ENDPU</name>
<evidence type="ECO:0000313" key="3">
    <source>
        <dbReference type="Proteomes" id="UP000019373"/>
    </source>
</evidence>